<reference evidence="2" key="2">
    <citation type="submission" date="2014-03" db="EMBL/GenBank/DDBJ databases">
        <authorList>
            <person name="Dong W.-G."/>
            <person name="Song S."/>
            <person name="Guo X.-G."/>
            <person name="Jin D.-C."/>
            <person name="Yang Q."/>
            <person name="Barker S.C."/>
            <person name="Shao R."/>
        </authorList>
    </citation>
    <scope>NUCLEOTIDE SEQUENCE</scope>
    <source>
        <strain evidence="2">Sample #249</strain>
    </source>
</reference>
<proteinExistence type="predicted"/>
<keyword evidence="2" id="KW-0496">Mitochondrion</keyword>
<evidence type="ECO:0000256" key="1">
    <source>
        <dbReference type="SAM" id="SignalP"/>
    </source>
</evidence>
<feature type="chain" id="PRO_5001706129" evidence="1">
    <location>
        <begin position="25"/>
        <end position="58"/>
    </location>
</feature>
<feature type="signal peptide" evidence="1">
    <location>
        <begin position="1"/>
        <end position="24"/>
    </location>
</feature>
<dbReference type="AlphaFoldDB" id="A0A075ECP5"/>
<accession>A0A075ECP5</accession>
<organism evidence="2">
    <name type="scientific">Hoplopleura akanezumi</name>
    <dbReference type="NCBI Taxonomy" id="1511645"/>
    <lineage>
        <taxon>Eukaryota</taxon>
        <taxon>Metazoa</taxon>
        <taxon>Ecdysozoa</taxon>
        <taxon>Arthropoda</taxon>
        <taxon>Hexapoda</taxon>
        <taxon>Insecta</taxon>
        <taxon>Pterygota</taxon>
        <taxon>Neoptera</taxon>
        <taxon>Paraneoptera</taxon>
        <taxon>Psocodea</taxon>
        <taxon>Troctomorpha</taxon>
        <taxon>Phthiraptera</taxon>
        <taxon>Anoplura</taxon>
        <taxon>Hoplopleuridae</taxon>
        <taxon>Hoplopleura</taxon>
    </lineage>
</organism>
<keyword evidence="1" id="KW-0732">Signal</keyword>
<evidence type="ECO:0000313" key="2">
    <source>
        <dbReference type="EMBL" id="AID54850.1"/>
    </source>
</evidence>
<protein>
    <submittedName>
        <fullName evidence="2">ATP synthase subunit 8</fullName>
    </submittedName>
</protein>
<gene>
    <name evidence="2" type="primary">atp8</name>
</gene>
<reference evidence="2" key="1">
    <citation type="journal article" date="2014" name="BMC Genomics">
        <title>Fragmented mitochondrial genomes are present in both major clades of the blood-sucking lice (suborder Anoplura): evidence from two Hoplopleura rodent lice (family Hoplopleuridae).</title>
        <authorList>
            <person name="Dong W.G."/>
            <person name="Song S."/>
            <person name="Guo X.G."/>
            <person name="Jin D.C."/>
            <person name="Yang Q."/>
            <person name="Barker S.C."/>
            <person name="Shao R."/>
        </authorList>
    </citation>
    <scope>NUCLEOTIDE SEQUENCE</scope>
    <source>
        <strain evidence="2">Sample #249</strain>
    </source>
</reference>
<name>A0A075ECP5_9NEOP</name>
<geneLocation type="mitochondrion" evidence="2"/>
<sequence>MPQMAPSSWLFITLFVFMLFLSFSCISYFTCPNMPSMSGNLHSVPSLKMNLSELLKGN</sequence>
<dbReference type="EMBL" id="KJ648932">
    <property type="protein sequence ID" value="AID54850.1"/>
    <property type="molecule type" value="Genomic_DNA"/>
</dbReference>